<dbReference type="InterPro" id="IPR039426">
    <property type="entry name" value="TonB-dep_rcpt-like"/>
</dbReference>
<dbReference type="InterPro" id="IPR000531">
    <property type="entry name" value="Beta-barrel_TonB"/>
</dbReference>
<dbReference type="InterPro" id="IPR037066">
    <property type="entry name" value="Plug_dom_sf"/>
</dbReference>
<dbReference type="FunFam" id="2.60.40.1120:FF:000003">
    <property type="entry name" value="Outer membrane protein Omp121"/>
    <property type="match status" value="1"/>
</dbReference>
<protein>
    <submittedName>
        <fullName evidence="13">TonB-dependent receptor</fullName>
    </submittedName>
</protein>
<dbReference type="InterPro" id="IPR012910">
    <property type="entry name" value="Plug_dom"/>
</dbReference>
<evidence type="ECO:0000256" key="6">
    <source>
        <dbReference type="ARBA" id="ARBA00023136"/>
    </source>
</evidence>
<dbReference type="EMBL" id="QROB01000023">
    <property type="protein sequence ID" value="RHK85382.1"/>
    <property type="molecule type" value="Genomic_DNA"/>
</dbReference>
<dbReference type="InterPro" id="IPR023997">
    <property type="entry name" value="TonB-dep_OMP_SusC/RagA_CS"/>
</dbReference>
<feature type="domain" description="TonB-dependent receptor plug" evidence="12">
    <location>
        <begin position="112"/>
        <end position="218"/>
    </location>
</feature>
<evidence type="ECO:0000256" key="1">
    <source>
        <dbReference type="ARBA" id="ARBA00004571"/>
    </source>
</evidence>
<keyword evidence="7 8" id="KW-0998">Cell outer membrane</keyword>
<dbReference type="SUPFAM" id="SSF49464">
    <property type="entry name" value="Carboxypeptidase regulatory domain-like"/>
    <property type="match status" value="1"/>
</dbReference>
<evidence type="ECO:0000256" key="4">
    <source>
        <dbReference type="ARBA" id="ARBA00022692"/>
    </source>
</evidence>
<dbReference type="NCBIfam" id="TIGR04057">
    <property type="entry name" value="SusC_RagA_signa"/>
    <property type="match status" value="1"/>
</dbReference>
<dbReference type="NCBIfam" id="TIGR04056">
    <property type="entry name" value="OMP_RagA_SusC"/>
    <property type="match status" value="1"/>
</dbReference>
<proteinExistence type="inferred from homology"/>
<keyword evidence="6 8" id="KW-0472">Membrane</keyword>
<evidence type="ECO:0000313" key="14">
    <source>
        <dbReference type="Proteomes" id="UP000286392"/>
    </source>
</evidence>
<dbReference type="Pfam" id="PF13715">
    <property type="entry name" value="CarbopepD_reg_2"/>
    <property type="match status" value="1"/>
</dbReference>
<dbReference type="InterPro" id="IPR036942">
    <property type="entry name" value="Beta-barrel_TonB_sf"/>
</dbReference>
<evidence type="ECO:0000256" key="10">
    <source>
        <dbReference type="SAM" id="SignalP"/>
    </source>
</evidence>
<evidence type="ECO:0000259" key="11">
    <source>
        <dbReference type="Pfam" id="PF00593"/>
    </source>
</evidence>
<keyword evidence="3 8" id="KW-1134">Transmembrane beta strand</keyword>
<evidence type="ECO:0000256" key="2">
    <source>
        <dbReference type="ARBA" id="ARBA00022448"/>
    </source>
</evidence>
<feature type="domain" description="TonB-dependent receptor-like beta-barrel" evidence="11">
    <location>
        <begin position="353"/>
        <end position="939"/>
    </location>
</feature>
<evidence type="ECO:0000256" key="7">
    <source>
        <dbReference type="ARBA" id="ARBA00023237"/>
    </source>
</evidence>
<organism evidence="13 14">
    <name type="scientific">Phocaeicola vulgatus</name>
    <name type="common">Bacteroides vulgatus</name>
    <dbReference type="NCBI Taxonomy" id="821"/>
    <lineage>
        <taxon>Bacteria</taxon>
        <taxon>Pseudomonadati</taxon>
        <taxon>Bacteroidota</taxon>
        <taxon>Bacteroidia</taxon>
        <taxon>Bacteroidales</taxon>
        <taxon>Bacteroidaceae</taxon>
        <taxon>Phocaeicola</taxon>
    </lineage>
</organism>
<keyword evidence="10" id="KW-0732">Signal</keyword>
<keyword evidence="5 9" id="KW-0798">TonB box</keyword>
<dbReference type="Proteomes" id="UP000286392">
    <property type="component" value="Unassembled WGS sequence"/>
</dbReference>
<dbReference type="Gene3D" id="2.40.170.20">
    <property type="entry name" value="TonB-dependent receptor, beta-barrel domain"/>
    <property type="match status" value="1"/>
</dbReference>
<evidence type="ECO:0000256" key="5">
    <source>
        <dbReference type="ARBA" id="ARBA00023077"/>
    </source>
</evidence>
<dbReference type="Gene3D" id="2.170.130.10">
    <property type="entry name" value="TonB-dependent receptor, plug domain"/>
    <property type="match status" value="1"/>
</dbReference>
<dbReference type="Pfam" id="PF00593">
    <property type="entry name" value="TonB_dep_Rec_b-barrel"/>
    <property type="match status" value="1"/>
</dbReference>
<comment type="similarity">
    <text evidence="8 9">Belongs to the TonB-dependent receptor family.</text>
</comment>
<feature type="chain" id="PRO_5044501005" evidence="10">
    <location>
        <begin position="20"/>
        <end position="982"/>
    </location>
</feature>
<evidence type="ECO:0000259" key="12">
    <source>
        <dbReference type="Pfam" id="PF07715"/>
    </source>
</evidence>
<evidence type="ECO:0000256" key="9">
    <source>
        <dbReference type="RuleBase" id="RU003357"/>
    </source>
</evidence>
<keyword evidence="13" id="KW-0675">Receptor</keyword>
<evidence type="ECO:0000313" key="13">
    <source>
        <dbReference type="EMBL" id="RHK85382.1"/>
    </source>
</evidence>
<comment type="caution">
    <text evidence="13">The sequence shown here is derived from an EMBL/GenBank/DDBJ whole genome shotgun (WGS) entry which is preliminary data.</text>
</comment>
<evidence type="ECO:0000256" key="8">
    <source>
        <dbReference type="PROSITE-ProRule" id="PRU01360"/>
    </source>
</evidence>
<dbReference type="SUPFAM" id="SSF56935">
    <property type="entry name" value="Porins"/>
    <property type="match status" value="1"/>
</dbReference>
<dbReference type="AlphaFoldDB" id="A0AB73Z4X2"/>
<dbReference type="InterPro" id="IPR023996">
    <property type="entry name" value="TonB-dep_OMP_SusC/RagA"/>
</dbReference>
<dbReference type="InterPro" id="IPR008969">
    <property type="entry name" value="CarboxyPept-like_regulatory"/>
</dbReference>
<dbReference type="RefSeq" id="WP_118356412.1">
    <property type="nucleotide sequence ID" value="NZ_QROB01000023.1"/>
</dbReference>
<name>A0AB73Z4X2_PHOVU</name>
<keyword evidence="2 8" id="KW-0813">Transport</keyword>
<comment type="subcellular location">
    <subcellularLocation>
        <location evidence="1 8">Cell outer membrane</location>
        <topology evidence="1 8">Multi-pass membrane protein</topology>
    </subcellularLocation>
</comment>
<evidence type="ECO:0000256" key="3">
    <source>
        <dbReference type="ARBA" id="ARBA00022452"/>
    </source>
</evidence>
<keyword evidence="4 8" id="KW-0812">Transmembrane</keyword>
<reference evidence="13 14" key="1">
    <citation type="submission" date="2018-08" db="EMBL/GenBank/DDBJ databases">
        <title>A genome reference for cultivated species of the human gut microbiota.</title>
        <authorList>
            <person name="Zou Y."/>
            <person name="Xue W."/>
            <person name="Luo G."/>
        </authorList>
    </citation>
    <scope>NUCLEOTIDE SEQUENCE [LARGE SCALE GENOMIC DNA]</scope>
    <source>
        <strain evidence="13 14">AF39-8AT</strain>
    </source>
</reference>
<dbReference type="Gene3D" id="2.60.40.1120">
    <property type="entry name" value="Carboxypeptidase-like, regulatory domain"/>
    <property type="match status" value="1"/>
</dbReference>
<gene>
    <name evidence="13" type="ORF">DW043_15355</name>
</gene>
<dbReference type="Pfam" id="PF07715">
    <property type="entry name" value="Plug"/>
    <property type="match status" value="1"/>
</dbReference>
<dbReference type="PROSITE" id="PS52016">
    <property type="entry name" value="TONB_DEPENDENT_REC_3"/>
    <property type="match status" value="1"/>
</dbReference>
<accession>A0AB73Z4X2</accession>
<sequence length="982" mass="108828">MKHLFLLLTLLSFSLTALAQQKVTGKVKDSSGEPVIGASVVVKGNNTMGTITDFDGNFMLDVPAKSVLVISYIGYVTQEVPTAGKNSLEIVLKEDTKTLDEVVVIGYGTQRKGDVTSSVASVKADNFVKGAVKDVGQLIQGKVAGLGITNPNGDPTGSTQIRLRGTNTIGGANTAPLVLIDGIPGELGTVAPEDVESVDVLKDGSAAAIYGTRGTNGVILITTKQAKGVDINQVEYNGYVSTSLIAKKLDMLNADEFRTLYPDQDHGADTDWIDEISRTPVSHVHNLSLMGGNSKTNYIANLNYASRQGIMKKSDFESFQGRIEVTHRMFDDKLKLKFGLFGKKNQMESTTSGGSFRGWVYGQATRRNPTDPVRNEDGTWNENVSKFEYENPLALLYEAEGNVKKTQLRYNGNIVYNPIKDLTLSAVFSYIRDNMNRGYGETLNHISALRDGLAGWSSVGAYTKMEKLMELTAQYNKEIGAHKFSVLGGYSYNETDFEELWIDNYGFQDDYFGGWHNIGIGSALKDGKANIGSKKTPTNLIGFFGRATYSFKNRYLLMGALRYEGASQLWGTDNAWGLFPSISVGWRITEEAFMKNQKIFDDLKLRVGYGVTGSQPKDPFLGVAMLKYGSYAFVNGNWVQTIVPASNPNPDLKWEEKKETNIGLDFVSWGGRLSGSIDYYNRDVDGLIYEYGVPTPPNLYNKTMANGGTMRNRGVEVLVTVVPVQNKDFEWSTTGTFSLNSNKLISLSGSIFKSDYDYFNTGTVEYSGQVADSHRVQVGESIGNFYGFKVVDVDSEGRWIYEDRNGELVNYKDFTHAPEDKHVIGNGLPKWYAGWNNTLRYKNFDLNVTMRGAFGFQIINGGRMNYENVKNSRFENRLKSVNDLVFGKHTLSPEVEPEFNSYYVEDGDYWKIDNITLGYSFGQVGKYIKSLRIYGSVLNALTITGYKGIDPEVSTDGLTPGYDTRDRYPSVRSFTFGVNVKF</sequence>
<dbReference type="GO" id="GO:0009279">
    <property type="term" value="C:cell outer membrane"/>
    <property type="evidence" value="ECO:0007669"/>
    <property type="project" value="UniProtKB-SubCell"/>
</dbReference>
<feature type="signal peptide" evidence="10">
    <location>
        <begin position="1"/>
        <end position="19"/>
    </location>
</feature>